<sequence length="312" mass="33543">MGDWINIAVRFALYADLMLLFGLPLFSLYALRGGERLAGTALRFGSLITGTAVLGIMLSLLAMLVLAKSMSGVSQFMELERHVFEMIITGTDVGFTWIIRIAALVLALLAALLLRRWPLACLGLVSLFGAVALATLAWAGHGAMDEGTRRYVHFTSDIFHLVGAGAWLGALAAFGLLLRPGSLVASEHMHLLSRVLNGFATTGTVIVVTLSITGVINYGLIVGPTLDGLLSSLYGQLLLAKLALFALMLVLAAANRFRLSPLLERSIQHYQHQQAVTALRRSLFMEIGAAILILGLVAWLGTLSPEIEMAME</sequence>
<dbReference type="AlphaFoldDB" id="A0A2X2CBY1"/>
<evidence type="ECO:0000313" key="10">
    <source>
        <dbReference type="Proteomes" id="UP000250443"/>
    </source>
</evidence>
<evidence type="ECO:0000256" key="5">
    <source>
        <dbReference type="ARBA" id="ARBA00023136"/>
    </source>
</evidence>
<reference evidence="9 10" key="1">
    <citation type="submission" date="2018-06" db="EMBL/GenBank/DDBJ databases">
        <authorList>
            <consortium name="Pathogen Informatics"/>
            <person name="Doyle S."/>
        </authorList>
    </citation>
    <scope>NUCLEOTIDE SEQUENCE [LARGE SCALE GENOMIC DNA]</scope>
    <source>
        <strain evidence="9 10">NCTC11842</strain>
    </source>
</reference>
<evidence type="ECO:0000256" key="2">
    <source>
        <dbReference type="ARBA" id="ARBA00022475"/>
    </source>
</evidence>
<evidence type="ECO:0000256" key="4">
    <source>
        <dbReference type="ARBA" id="ARBA00022989"/>
    </source>
</evidence>
<keyword evidence="2 6" id="KW-1003">Cell membrane</keyword>
<gene>
    <name evidence="9" type="primary">yebZ</name>
    <name evidence="8" type="synonym">copD</name>
    <name evidence="8" type="ORF">IRZ65_24555</name>
    <name evidence="9" type="ORF">NCTC11842_01529</name>
</gene>
<dbReference type="InterPro" id="IPR008457">
    <property type="entry name" value="Cu-R_CopD_dom"/>
</dbReference>
<feature type="transmembrane region" description="Helical" evidence="6">
    <location>
        <begin position="199"/>
        <end position="221"/>
    </location>
</feature>
<feature type="transmembrane region" description="Helical" evidence="6">
    <location>
        <begin position="283"/>
        <end position="302"/>
    </location>
</feature>
<protein>
    <recommendedName>
        <fullName evidence="6">Copper resistance protein D</fullName>
    </recommendedName>
</protein>
<organism evidence="9 10">
    <name type="scientific">Pseudomonas luteola</name>
    <dbReference type="NCBI Taxonomy" id="47886"/>
    <lineage>
        <taxon>Bacteria</taxon>
        <taxon>Pseudomonadati</taxon>
        <taxon>Pseudomonadota</taxon>
        <taxon>Gammaproteobacteria</taxon>
        <taxon>Pseudomonadales</taxon>
        <taxon>Pseudomonadaceae</taxon>
        <taxon>Pseudomonas</taxon>
    </lineage>
</organism>
<dbReference type="Proteomes" id="UP000250443">
    <property type="component" value="Unassembled WGS sequence"/>
</dbReference>
<dbReference type="GO" id="GO:0046688">
    <property type="term" value="P:response to copper ion"/>
    <property type="evidence" value="ECO:0007669"/>
    <property type="project" value="UniProtKB-UniRule"/>
</dbReference>
<evidence type="ECO:0000256" key="6">
    <source>
        <dbReference type="RuleBase" id="RU369037"/>
    </source>
</evidence>
<keyword evidence="11" id="KW-1185">Reference proteome</keyword>
<dbReference type="Proteomes" id="UP000626180">
    <property type="component" value="Unassembled WGS sequence"/>
</dbReference>
<evidence type="ECO:0000313" key="9">
    <source>
        <dbReference type="EMBL" id="SPZ05008.1"/>
    </source>
</evidence>
<feature type="domain" description="Copper resistance protein D" evidence="7">
    <location>
        <begin position="194"/>
        <end position="300"/>
    </location>
</feature>
<feature type="transmembrane region" description="Helical" evidence="6">
    <location>
        <begin position="233"/>
        <end position="254"/>
    </location>
</feature>
<comment type="subcellular location">
    <subcellularLocation>
        <location evidence="6">Cell inner membrane</location>
        <topology evidence="6">Multi-pass membrane protein</topology>
    </subcellularLocation>
    <subcellularLocation>
        <location evidence="1">Cell membrane</location>
        <topology evidence="1">Multi-pass membrane protein</topology>
    </subcellularLocation>
</comment>
<feature type="transmembrane region" description="Helical" evidence="6">
    <location>
        <begin position="158"/>
        <end position="178"/>
    </location>
</feature>
<dbReference type="PANTHER" id="PTHR34820:SF4">
    <property type="entry name" value="INNER MEMBRANE PROTEIN YEBZ"/>
    <property type="match status" value="1"/>
</dbReference>
<name>A0A2X2CBY1_PSELU</name>
<keyword evidence="4 6" id="KW-1133">Transmembrane helix</keyword>
<dbReference type="GO" id="GO:0006825">
    <property type="term" value="P:copper ion transport"/>
    <property type="evidence" value="ECO:0007669"/>
    <property type="project" value="InterPro"/>
</dbReference>
<evidence type="ECO:0000256" key="1">
    <source>
        <dbReference type="ARBA" id="ARBA00004651"/>
    </source>
</evidence>
<evidence type="ECO:0000313" key="8">
    <source>
        <dbReference type="EMBL" id="MBF8643828.1"/>
    </source>
</evidence>
<dbReference type="GO" id="GO:0005886">
    <property type="term" value="C:plasma membrane"/>
    <property type="evidence" value="ECO:0007669"/>
    <property type="project" value="UniProtKB-SubCell"/>
</dbReference>
<dbReference type="InterPro" id="IPR032694">
    <property type="entry name" value="CopC/D"/>
</dbReference>
<dbReference type="PANTHER" id="PTHR34820">
    <property type="entry name" value="INNER MEMBRANE PROTEIN YEBZ"/>
    <property type="match status" value="1"/>
</dbReference>
<feature type="transmembrane region" description="Helical" evidence="6">
    <location>
        <begin position="119"/>
        <end position="138"/>
    </location>
</feature>
<dbReference type="NCBIfam" id="NF033808">
    <property type="entry name" value="copper_CopD"/>
    <property type="match status" value="1"/>
</dbReference>
<accession>A0A2X2CBY1</accession>
<feature type="transmembrane region" description="Helical" evidence="6">
    <location>
        <begin position="44"/>
        <end position="67"/>
    </location>
</feature>
<keyword evidence="6" id="KW-0186">Copper</keyword>
<dbReference type="InterPro" id="IPR047689">
    <property type="entry name" value="CopD"/>
</dbReference>
<evidence type="ECO:0000313" key="11">
    <source>
        <dbReference type="Proteomes" id="UP000626180"/>
    </source>
</evidence>
<evidence type="ECO:0000259" key="7">
    <source>
        <dbReference type="Pfam" id="PF05425"/>
    </source>
</evidence>
<dbReference type="Pfam" id="PF05425">
    <property type="entry name" value="CopD"/>
    <property type="match status" value="1"/>
</dbReference>
<feature type="transmembrane region" description="Helical" evidence="6">
    <location>
        <begin position="87"/>
        <end position="112"/>
    </location>
</feature>
<keyword evidence="6" id="KW-0997">Cell inner membrane</keyword>
<keyword evidence="5 6" id="KW-0472">Membrane</keyword>
<comment type="similarity">
    <text evidence="6">Belongs to the CopD family.</text>
</comment>
<comment type="function">
    <text evidence="6">Involved in copper resistance.</text>
</comment>
<dbReference type="RefSeq" id="WP_010799577.1">
    <property type="nucleotide sequence ID" value="NZ_DALZQD010000020.1"/>
</dbReference>
<feature type="transmembrane region" description="Helical" evidence="6">
    <location>
        <begin position="12"/>
        <end position="32"/>
    </location>
</feature>
<keyword evidence="3 6" id="KW-0812">Transmembrane</keyword>
<reference evidence="8 11" key="2">
    <citation type="submission" date="2020-10" db="EMBL/GenBank/DDBJ databases">
        <title>Genome sequences of Pseudomonas isolates.</title>
        <authorList>
            <person name="Wessels L."/>
            <person name="Reich F."/>
            <person name="Hammerl J."/>
        </authorList>
    </citation>
    <scope>NUCLEOTIDE SEQUENCE [LARGE SCALE GENOMIC DNA]</scope>
    <source>
        <strain evidence="8 11">20-MO00624-0</strain>
    </source>
</reference>
<dbReference type="EMBL" id="JADMCD010000024">
    <property type="protein sequence ID" value="MBF8643828.1"/>
    <property type="molecule type" value="Genomic_DNA"/>
</dbReference>
<evidence type="ECO:0000256" key="3">
    <source>
        <dbReference type="ARBA" id="ARBA00022692"/>
    </source>
</evidence>
<proteinExistence type="inferred from homology"/>
<dbReference type="EMBL" id="UAUF01000010">
    <property type="protein sequence ID" value="SPZ05008.1"/>
    <property type="molecule type" value="Genomic_DNA"/>
</dbReference>